<accession>A0A7S2FV63</accession>
<evidence type="ECO:0000256" key="1">
    <source>
        <dbReference type="SAM" id="MobiDB-lite"/>
    </source>
</evidence>
<dbReference type="AlphaFoldDB" id="A0A7S2FV63"/>
<evidence type="ECO:0000313" key="2">
    <source>
        <dbReference type="EMBL" id="CAD9412891.1"/>
    </source>
</evidence>
<feature type="region of interest" description="Disordered" evidence="1">
    <location>
        <begin position="1"/>
        <end position="23"/>
    </location>
</feature>
<sequence>MQKGHVTDAEAGKRPSCIRKGPPGELLAGEELLAHVLQQVRQLGVTDDQTVSSLCYSVQGCERVDEAQLRETLHGHRQERARAACCAREDVDADLLLLASGEHPLTAACP</sequence>
<gene>
    <name evidence="2" type="ORF">AAND1436_LOCUS14888</name>
</gene>
<reference evidence="2" key="1">
    <citation type="submission" date="2021-01" db="EMBL/GenBank/DDBJ databases">
        <authorList>
            <person name="Corre E."/>
            <person name="Pelletier E."/>
            <person name="Niang G."/>
            <person name="Scheremetjew M."/>
            <person name="Finn R."/>
            <person name="Kale V."/>
            <person name="Holt S."/>
            <person name="Cochrane G."/>
            <person name="Meng A."/>
            <person name="Brown T."/>
            <person name="Cohen L."/>
        </authorList>
    </citation>
    <scope>NUCLEOTIDE SEQUENCE</scope>
    <source>
        <strain evidence="2">CCMP2222</strain>
    </source>
</reference>
<name>A0A7S2FV63_9DINO</name>
<organism evidence="2">
    <name type="scientific">Alexandrium andersonii</name>
    <dbReference type="NCBI Taxonomy" id="327968"/>
    <lineage>
        <taxon>Eukaryota</taxon>
        <taxon>Sar</taxon>
        <taxon>Alveolata</taxon>
        <taxon>Dinophyceae</taxon>
        <taxon>Gonyaulacales</taxon>
        <taxon>Pyrocystaceae</taxon>
        <taxon>Alexandrium</taxon>
    </lineage>
</organism>
<dbReference type="EMBL" id="HBGQ01030162">
    <property type="protein sequence ID" value="CAD9412891.1"/>
    <property type="molecule type" value="Transcribed_RNA"/>
</dbReference>
<proteinExistence type="predicted"/>
<protein>
    <submittedName>
        <fullName evidence="2">Uncharacterized protein</fullName>
    </submittedName>
</protein>
<feature type="compositionally biased region" description="Basic and acidic residues" evidence="1">
    <location>
        <begin position="1"/>
        <end position="13"/>
    </location>
</feature>